<sequence length="53" mass="5766">MTPDPARVREKAAQIEAQMASSVPSRPARPAEIVWLVLLGDVRRVTGRAVPQS</sequence>
<reference evidence="1 2" key="1">
    <citation type="submission" date="2024-08" db="EMBL/GenBank/DDBJ databases">
        <title>Genome sequence of Streptomyces aureus CACIA-1.46HGO.</title>
        <authorList>
            <person name="Evangelista-Martinez Z."/>
        </authorList>
    </citation>
    <scope>NUCLEOTIDE SEQUENCE [LARGE SCALE GENOMIC DNA]</scope>
    <source>
        <strain evidence="1 2">CACIA-1.46HGO</strain>
    </source>
</reference>
<accession>A0ABV4SI39</accession>
<protein>
    <submittedName>
        <fullName evidence="1">Uncharacterized protein</fullName>
    </submittedName>
</protein>
<dbReference type="RefSeq" id="WP_372563201.1">
    <property type="nucleotide sequence ID" value="NZ_JBGOSP010000007.1"/>
</dbReference>
<keyword evidence="2" id="KW-1185">Reference proteome</keyword>
<name>A0ABV4SI39_9ACTN</name>
<dbReference type="Proteomes" id="UP001571476">
    <property type="component" value="Unassembled WGS sequence"/>
</dbReference>
<organism evidence="1 2">
    <name type="scientific">Streptomyces aureus</name>
    <dbReference type="NCBI Taxonomy" id="193461"/>
    <lineage>
        <taxon>Bacteria</taxon>
        <taxon>Bacillati</taxon>
        <taxon>Actinomycetota</taxon>
        <taxon>Actinomycetes</taxon>
        <taxon>Kitasatosporales</taxon>
        <taxon>Streptomycetaceae</taxon>
        <taxon>Streptomyces</taxon>
    </lineage>
</organism>
<comment type="caution">
    <text evidence="1">The sequence shown here is derived from an EMBL/GenBank/DDBJ whole genome shotgun (WGS) entry which is preliminary data.</text>
</comment>
<evidence type="ECO:0000313" key="2">
    <source>
        <dbReference type="Proteomes" id="UP001571476"/>
    </source>
</evidence>
<dbReference type="EMBL" id="JBGOSP010000007">
    <property type="protein sequence ID" value="MFA3837881.1"/>
    <property type="molecule type" value="Genomic_DNA"/>
</dbReference>
<evidence type="ECO:0000313" key="1">
    <source>
        <dbReference type="EMBL" id="MFA3837881.1"/>
    </source>
</evidence>
<proteinExistence type="predicted"/>
<gene>
    <name evidence="1" type="ORF">ACEG43_17185</name>
</gene>